<keyword evidence="6 11" id="KW-0812">Transmembrane</keyword>
<dbReference type="SMART" id="SM00388">
    <property type="entry name" value="HisKA"/>
    <property type="match status" value="1"/>
</dbReference>
<evidence type="ECO:0000313" key="15">
    <source>
        <dbReference type="Proteomes" id="UP001169242"/>
    </source>
</evidence>
<dbReference type="CDD" id="cd00082">
    <property type="entry name" value="HisKA"/>
    <property type="match status" value="1"/>
</dbReference>
<dbReference type="InterPro" id="IPR004358">
    <property type="entry name" value="Sig_transdc_His_kin-like_C"/>
</dbReference>
<dbReference type="Pfam" id="PF02518">
    <property type="entry name" value="HATPase_c"/>
    <property type="match status" value="1"/>
</dbReference>
<feature type="transmembrane region" description="Helical" evidence="11">
    <location>
        <begin position="149"/>
        <end position="171"/>
    </location>
</feature>
<dbReference type="InterPro" id="IPR003594">
    <property type="entry name" value="HATPase_dom"/>
</dbReference>
<dbReference type="InterPro" id="IPR036890">
    <property type="entry name" value="HATPase_C_sf"/>
</dbReference>
<dbReference type="EMBL" id="JAQIFT010000010">
    <property type="protein sequence ID" value="MDA3730258.1"/>
    <property type="molecule type" value="Genomic_DNA"/>
</dbReference>
<evidence type="ECO:0000256" key="6">
    <source>
        <dbReference type="ARBA" id="ARBA00022692"/>
    </source>
</evidence>
<evidence type="ECO:0000256" key="9">
    <source>
        <dbReference type="ARBA" id="ARBA00023012"/>
    </source>
</evidence>
<keyword evidence="8 11" id="KW-1133">Transmembrane helix</keyword>
<evidence type="ECO:0000256" key="3">
    <source>
        <dbReference type="ARBA" id="ARBA00012438"/>
    </source>
</evidence>
<sequence>MGIRKRTLKSIFIEYMIVIGTTSLLILAIVSLVMNILVQTQFILPANYEEQKVFKVRDTLGGKETISLADIPGGCRYALFDIEENLLGTNLKASEVERARLYVQTGDKPDGLTQYILVEGKQQWCVLLYRIGAHYSSPILEKYLPNVELLFILILVGSIVLGVSIVSGIYVKRIKRALIPLEEAVEQIKNQNLDFQVAPTSIKEFNEISESLEQLKEALGDALRVQWNLEKRKREQMAAIAHDIKTPLTIIKGNAELLVEDDTLDEEQKEYSGYILKNSKQIQDYVTLLLDISHSDEIGTLNRKRVSLKTFMEEVSQQGGQLAEVRQVQFEVADRTEEYKINIDKELLNRAVMNIISNGIDHTKEMTRVTMEVDAIGEHAYRQLSIIIQDEGKGFSEQDLQNACKEFYMGEESRSRKGHYGMGLHIARQIIVLHGGSLKLMNREDRSGAKVIIIIPLV</sequence>
<protein>
    <recommendedName>
        <fullName evidence="3">histidine kinase</fullName>
        <ecNumber evidence="3">2.7.13.3</ecNumber>
    </recommendedName>
</protein>
<evidence type="ECO:0000259" key="12">
    <source>
        <dbReference type="PROSITE" id="PS50109"/>
    </source>
</evidence>
<dbReference type="SMART" id="SM00387">
    <property type="entry name" value="HATPase_c"/>
    <property type="match status" value="1"/>
</dbReference>
<dbReference type="InterPro" id="IPR005467">
    <property type="entry name" value="His_kinase_dom"/>
</dbReference>
<dbReference type="PROSITE" id="PS50109">
    <property type="entry name" value="HIS_KIN"/>
    <property type="match status" value="1"/>
</dbReference>
<dbReference type="SUPFAM" id="SSF47384">
    <property type="entry name" value="Homodimeric domain of signal transducing histidine kinase"/>
    <property type="match status" value="1"/>
</dbReference>
<comment type="catalytic activity">
    <reaction evidence="1">
        <text>ATP + protein L-histidine = ADP + protein N-phospho-L-histidine.</text>
        <dbReference type="EC" id="2.7.13.3"/>
    </reaction>
</comment>
<evidence type="ECO:0000256" key="7">
    <source>
        <dbReference type="ARBA" id="ARBA00022777"/>
    </source>
</evidence>
<evidence type="ECO:0000256" key="8">
    <source>
        <dbReference type="ARBA" id="ARBA00022989"/>
    </source>
</evidence>
<dbReference type="GO" id="GO:0005886">
    <property type="term" value="C:plasma membrane"/>
    <property type="evidence" value="ECO:0007669"/>
    <property type="project" value="TreeGrafter"/>
</dbReference>
<evidence type="ECO:0000256" key="4">
    <source>
        <dbReference type="ARBA" id="ARBA00022553"/>
    </source>
</evidence>
<dbReference type="InterPro" id="IPR036097">
    <property type="entry name" value="HisK_dim/P_sf"/>
</dbReference>
<keyword evidence="5" id="KW-0808">Transferase</keyword>
<feature type="domain" description="HAMP" evidence="13">
    <location>
        <begin position="172"/>
        <end position="224"/>
    </location>
</feature>
<evidence type="ECO:0000259" key="13">
    <source>
        <dbReference type="PROSITE" id="PS50885"/>
    </source>
</evidence>
<evidence type="ECO:0000256" key="1">
    <source>
        <dbReference type="ARBA" id="ARBA00000085"/>
    </source>
</evidence>
<dbReference type="Gene3D" id="6.10.340.10">
    <property type="match status" value="1"/>
</dbReference>
<keyword evidence="9" id="KW-0902">Two-component regulatory system</keyword>
<dbReference type="PRINTS" id="PR00344">
    <property type="entry name" value="BCTRLSENSOR"/>
</dbReference>
<evidence type="ECO:0000256" key="11">
    <source>
        <dbReference type="SAM" id="Phobius"/>
    </source>
</evidence>
<evidence type="ECO:0000256" key="5">
    <source>
        <dbReference type="ARBA" id="ARBA00022679"/>
    </source>
</evidence>
<dbReference type="SUPFAM" id="SSF55874">
    <property type="entry name" value="ATPase domain of HSP90 chaperone/DNA topoisomerase II/histidine kinase"/>
    <property type="match status" value="1"/>
</dbReference>
<dbReference type="InterPro" id="IPR050398">
    <property type="entry name" value="HssS/ArlS-like"/>
</dbReference>
<feature type="domain" description="Histidine kinase" evidence="12">
    <location>
        <begin position="239"/>
        <end position="458"/>
    </location>
</feature>
<dbReference type="RefSeq" id="WP_053984783.1">
    <property type="nucleotide sequence ID" value="NZ_JAQIFT010000010.1"/>
</dbReference>
<dbReference type="EC" id="2.7.13.3" evidence="3"/>
<accession>A0AA42DK89</accession>
<keyword evidence="7 14" id="KW-0418">Kinase</keyword>
<gene>
    <name evidence="14" type="ORF">PBV87_01895</name>
</gene>
<dbReference type="Gene3D" id="1.10.287.130">
    <property type="match status" value="1"/>
</dbReference>
<dbReference type="Gene3D" id="3.30.565.10">
    <property type="entry name" value="Histidine kinase-like ATPase, C-terminal domain"/>
    <property type="match status" value="1"/>
</dbReference>
<evidence type="ECO:0000256" key="10">
    <source>
        <dbReference type="ARBA" id="ARBA00023136"/>
    </source>
</evidence>
<comment type="subcellular location">
    <subcellularLocation>
        <location evidence="2">Membrane</location>
        <topology evidence="2">Multi-pass membrane protein</topology>
    </subcellularLocation>
</comment>
<reference evidence="14" key="1">
    <citation type="journal article" date="2023" name="Int. J. Syst. Evol. Microbiol.">
        <title>&lt;i&gt;Holtiella tumoricola&lt;/i&gt; gen. nov. sp. nov., isolated from a human clinical sample.</title>
        <authorList>
            <person name="Allen-Vercoe E."/>
            <person name="Daigneault M.C."/>
            <person name="Vancuren S.J."/>
            <person name="Cochrane K."/>
            <person name="O'Neal L.L."/>
            <person name="Sankaranarayanan K."/>
            <person name="Lawson P.A."/>
        </authorList>
    </citation>
    <scope>NUCLEOTIDE SEQUENCE</scope>
    <source>
        <strain evidence="14">CC70A</strain>
    </source>
</reference>
<dbReference type="AlphaFoldDB" id="A0AA42DK89"/>
<keyword evidence="4" id="KW-0597">Phosphoprotein</keyword>
<comment type="caution">
    <text evidence="14">The sequence shown here is derived from an EMBL/GenBank/DDBJ whole genome shotgun (WGS) entry which is preliminary data.</text>
</comment>
<name>A0AA42DK89_9FIRM</name>
<evidence type="ECO:0000313" key="14">
    <source>
        <dbReference type="EMBL" id="MDA3730258.1"/>
    </source>
</evidence>
<dbReference type="InterPro" id="IPR003661">
    <property type="entry name" value="HisK_dim/P_dom"/>
</dbReference>
<dbReference type="GO" id="GO:0000155">
    <property type="term" value="F:phosphorelay sensor kinase activity"/>
    <property type="evidence" value="ECO:0007669"/>
    <property type="project" value="InterPro"/>
</dbReference>
<dbReference type="Pfam" id="PF00512">
    <property type="entry name" value="HisKA"/>
    <property type="match status" value="1"/>
</dbReference>
<dbReference type="Proteomes" id="UP001169242">
    <property type="component" value="Unassembled WGS sequence"/>
</dbReference>
<dbReference type="PANTHER" id="PTHR45528:SF8">
    <property type="entry name" value="HISTIDINE KINASE"/>
    <property type="match status" value="1"/>
</dbReference>
<dbReference type="PROSITE" id="PS50885">
    <property type="entry name" value="HAMP"/>
    <property type="match status" value="1"/>
</dbReference>
<evidence type="ECO:0000256" key="2">
    <source>
        <dbReference type="ARBA" id="ARBA00004141"/>
    </source>
</evidence>
<dbReference type="PANTHER" id="PTHR45528">
    <property type="entry name" value="SENSOR HISTIDINE KINASE CPXA"/>
    <property type="match status" value="1"/>
</dbReference>
<feature type="transmembrane region" description="Helical" evidence="11">
    <location>
        <begin position="12"/>
        <end position="38"/>
    </location>
</feature>
<proteinExistence type="predicted"/>
<keyword evidence="10 11" id="KW-0472">Membrane</keyword>
<dbReference type="InterPro" id="IPR003660">
    <property type="entry name" value="HAMP_dom"/>
</dbReference>
<keyword evidence="15" id="KW-1185">Reference proteome</keyword>
<organism evidence="14 15">
    <name type="scientific">Holtiella tumoricola</name>
    <dbReference type="NCBI Taxonomy" id="3018743"/>
    <lineage>
        <taxon>Bacteria</taxon>
        <taxon>Bacillati</taxon>
        <taxon>Bacillota</taxon>
        <taxon>Clostridia</taxon>
        <taxon>Lachnospirales</taxon>
        <taxon>Cellulosilyticaceae</taxon>
        <taxon>Holtiella</taxon>
    </lineage>
</organism>